<feature type="transmembrane region" description="Helical" evidence="6">
    <location>
        <begin position="171"/>
        <end position="191"/>
    </location>
</feature>
<protein>
    <submittedName>
        <fullName evidence="7">Uncharacterized protein</fullName>
    </submittedName>
</protein>
<evidence type="ECO:0000256" key="1">
    <source>
        <dbReference type="ARBA" id="ARBA00004141"/>
    </source>
</evidence>
<comment type="similarity">
    <text evidence="2">Belongs to the acetate uptake transporter (AceTr) (TC 2.A.96) family.</text>
</comment>
<proteinExistence type="inferred from homology"/>
<dbReference type="Pfam" id="PF01184">
    <property type="entry name" value="Gpr1_Fun34_YaaH"/>
    <property type="match status" value="1"/>
</dbReference>
<keyword evidence="4 6" id="KW-1133">Transmembrane helix</keyword>
<gene>
    <name evidence="7" type="ORF">LTR62_007273</name>
</gene>
<name>A0AAN7TB11_9PEZI</name>
<accession>A0AAN7TB11</accession>
<feature type="transmembrane region" description="Helical" evidence="6">
    <location>
        <begin position="70"/>
        <end position="94"/>
    </location>
</feature>
<dbReference type="Proteomes" id="UP001310890">
    <property type="component" value="Unassembled WGS sequence"/>
</dbReference>
<feature type="transmembrane region" description="Helical" evidence="6">
    <location>
        <begin position="44"/>
        <end position="64"/>
    </location>
</feature>
<dbReference type="InterPro" id="IPR000791">
    <property type="entry name" value="Gpr1/Fun34/SatP-like"/>
</dbReference>
<feature type="transmembrane region" description="Helical" evidence="6">
    <location>
        <begin position="147"/>
        <end position="166"/>
    </location>
</feature>
<dbReference type="EMBL" id="JAVRRL010000069">
    <property type="protein sequence ID" value="KAK5109188.1"/>
    <property type="molecule type" value="Genomic_DNA"/>
</dbReference>
<evidence type="ECO:0000256" key="6">
    <source>
        <dbReference type="SAM" id="Phobius"/>
    </source>
</evidence>
<reference evidence="7" key="1">
    <citation type="submission" date="2023-08" db="EMBL/GenBank/DDBJ databases">
        <title>Black Yeasts Isolated from many extreme environments.</title>
        <authorList>
            <person name="Coleine C."/>
            <person name="Stajich J.E."/>
            <person name="Selbmann L."/>
        </authorList>
    </citation>
    <scope>NUCLEOTIDE SEQUENCE</scope>
    <source>
        <strain evidence="7">CCFEE 5401</strain>
    </source>
</reference>
<dbReference type="GO" id="GO:0015123">
    <property type="term" value="F:acetate transmembrane transporter activity"/>
    <property type="evidence" value="ECO:0007669"/>
    <property type="project" value="TreeGrafter"/>
</dbReference>
<dbReference type="InterPro" id="IPR051633">
    <property type="entry name" value="AceTr"/>
</dbReference>
<evidence type="ECO:0000313" key="8">
    <source>
        <dbReference type="Proteomes" id="UP001310890"/>
    </source>
</evidence>
<comment type="subcellular location">
    <subcellularLocation>
        <location evidence="1">Membrane</location>
        <topology evidence="1">Multi-pass membrane protein</topology>
    </subcellularLocation>
</comment>
<sequence>MPHDDDLRLHHTQTGMTISPELFEKLYLTPKVPDSKSQRANPNALGFTGFVVSTFTFAVVNMGWGGANNLAGVAGIFFFVGPVLLILATIFAWYMNEFFAMMVQGLFSVFWLSFGLLQLPTLGLAAAYSPTGNAAEGAASKGYNATIGLYLIVWGFALLTFFVFCLKTNIVFSAIFGTVTIAAWVLAGAYFRVGAGDYVMALRLQKTGGAILFVTAALGWYMTIVIMSYEMRMPFNLPVGDLSHLWPSTDRPIGDVEKQA</sequence>
<evidence type="ECO:0000313" key="7">
    <source>
        <dbReference type="EMBL" id="KAK5109188.1"/>
    </source>
</evidence>
<dbReference type="AlphaFoldDB" id="A0AAN7TB11"/>
<feature type="transmembrane region" description="Helical" evidence="6">
    <location>
        <begin position="106"/>
        <end position="127"/>
    </location>
</feature>
<dbReference type="PANTHER" id="PTHR31123">
    <property type="entry name" value="ACCUMULATION OF DYADS PROTEIN 2-RELATED"/>
    <property type="match status" value="1"/>
</dbReference>
<comment type="caution">
    <text evidence="7">The sequence shown here is derived from an EMBL/GenBank/DDBJ whole genome shotgun (WGS) entry which is preliminary data.</text>
</comment>
<feature type="transmembrane region" description="Helical" evidence="6">
    <location>
        <begin position="211"/>
        <end position="229"/>
    </location>
</feature>
<keyword evidence="5 6" id="KW-0472">Membrane</keyword>
<evidence type="ECO:0000256" key="5">
    <source>
        <dbReference type="ARBA" id="ARBA00023136"/>
    </source>
</evidence>
<evidence type="ECO:0000256" key="4">
    <source>
        <dbReference type="ARBA" id="ARBA00022989"/>
    </source>
</evidence>
<evidence type="ECO:0000256" key="3">
    <source>
        <dbReference type="ARBA" id="ARBA00022692"/>
    </source>
</evidence>
<evidence type="ECO:0000256" key="2">
    <source>
        <dbReference type="ARBA" id="ARBA00005587"/>
    </source>
</evidence>
<dbReference type="PANTHER" id="PTHR31123:SF4">
    <property type="entry name" value="PROTEIN ALCS"/>
    <property type="match status" value="1"/>
</dbReference>
<organism evidence="7 8">
    <name type="scientific">Meristemomyces frigidus</name>
    <dbReference type="NCBI Taxonomy" id="1508187"/>
    <lineage>
        <taxon>Eukaryota</taxon>
        <taxon>Fungi</taxon>
        <taxon>Dikarya</taxon>
        <taxon>Ascomycota</taxon>
        <taxon>Pezizomycotina</taxon>
        <taxon>Dothideomycetes</taxon>
        <taxon>Dothideomycetidae</taxon>
        <taxon>Mycosphaerellales</taxon>
        <taxon>Teratosphaeriaceae</taxon>
        <taxon>Meristemomyces</taxon>
    </lineage>
</organism>
<dbReference type="GO" id="GO:0005886">
    <property type="term" value="C:plasma membrane"/>
    <property type="evidence" value="ECO:0007669"/>
    <property type="project" value="TreeGrafter"/>
</dbReference>
<keyword evidence="3 6" id="KW-0812">Transmembrane</keyword>